<keyword evidence="2" id="KW-1185">Reference proteome</keyword>
<accession>A0AAE0ZAH9</accession>
<reference evidence="1" key="1">
    <citation type="journal article" date="2023" name="G3 (Bethesda)">
        <title>A reference genome for the long-term kleptoplast-retaining sea slug Elysia crispata morphotype clarki.</title>
        <authorList>
            <person name="Eastman K.E."/>
            <person name="Pendleton A.L."/>
            <person name="Shaikh M.A."/>
            <person name="Suttiyut T."/>
            <person name="Ogas R."/>
            <person name="Tomko P."/>
            <person name="Gavelis G."/>
            <person name="Widhalm J.R."/>
            <person name="Wisecaver J.H."/>
        </authorList>
    </citation>
    <scope>NUCLEOTIDE SEQUENCE</scope>
    <source>
        <strain evidence="1">ECLA1</strain>
    </source>
</reference>
<evidence type="ECO:0000313" key="1">
    <source>
        <dbReference type="EMBL" id="KAK3765610.1"/>
    </source>
</evidence>
<comment type="caution">
    <text evidence="1">The sequence shown here is derived from an EMBL/GenBank/DDBJ whole genome shotgun (WGS) entry which is preliminary data.</text>
</comment>
<sequence>MPQGVTLRLARMSGYVERETELTREKIEESASFKYLSSTPLKLNSSPEQFARRQESQFIKASKTLWCYILPRETDRKEKVSYGYHITDPLHLTGL</sequence>
<dbReference type="EMBL" id="JAWDGP010004282">
    <property type="protein sequence ID" value="KAK3765610.1"/>
    <property type="molecule type" value="Genomic_DNA"/>
</dbReference>
<gene>
    <name evidence="1" type="ORF">RRG08_021289</name>
</gene>
<dbReference type="Proteomes" id="UP001283361">
    <property type="component" value="Unassembled WGS sequence"/>
</dbReference>
<dbReference type="AlphaFoldDB" id="A0AAE0ZAH9"/>
<protein>
    <submittedName>
        <fullName evidence="1">Uncharacterized protein</fullName>
    </submittedName>
</protein>
<evidence type="ECO:0000313" key="2">
    <source>
        <dbReference type="Proteomes" id="UP001283361"/>
    </source>
</evidence>
<name>A0AAE0ZAH9_9GAST</name>
<organism evidence="1 2">
    <name type="scientific">Elysia crispata</name>
    <name type="common">lettuce slug</name>
    <dbReference type="NCBI Taxonomy" id="231223"/>
    <lineage>
        <taxon>Eukaryota</taxon>
        <taxon>Metazoa</taxon>
        <taxon>Spiralia</taxon>
        <taxon>Lophotrochozoa</taxon>
        <taxon>Mollusca</taxon>
        <taxon>Gastropoda</taxon>
        <taxon>Heterobranchia</taxon>
        <taxon>Euthyneura</taxon>
        <taxon>Panpulmonata</taxon>
        <taxon>Sacoglossa</taxon>
        <taxon>Placobranchoidea</taxon>
        <taxon>Plakobranchidae</taxon>
        <taxon>Elysia</taxon>
    </lineage>
</organism>
<proteinExistence type="predicted"/>